<keyword evidence="1" id="KW-0472">Membrane</keyword>
<evidence type="ECO:0000313" key="4">
    <source>
        <dbReference type="Proteomes" id="UP000307440"/>
    </source>
</evidence>
<dbReference type="Pfam" id="PF20151">
    <property type="entry name" value="DUF6533"/>
    <property type="match status" value="1"/>
</dbReference>
<gene>
    <name evidence="3" type="ORF">FA15DRAFT_758891</name>
</gene>
<evidence type="ECO:0000256" key="1">
    <source>
        <dbReference type="SAM" id="Phobius"/>
    </source>
</evidence>
<feature type="transmembrane region" description="Helical" evidence="1">
    <location>
        <begin position="15"/>
        <end position="33"/>
    </location>
</feature>
<dbReference type="Proteomes" id="UP000307440">
    <property type="component" value="Unassembled WGS sequence"/>
</dbReference>
<feature type="transmembrane region" description="Helical" evidence="1">
    <location>
        <begin position="207"/>
        <end position="229"/>
    </location>
</feature>
<feature type="domain" description="DUF6533" evidence="2">
    <location>
        <begin position="16"/>
        <end position="61"/>
    </location>
</feature>
<evidence type="ECO:0000313" key="3">
    <source>
        <dbReference type="EMBL" id="TFK21184.1"/>
    </source>
</evidence>
<feature type="transmembrane region" description="Helical" evidence="1">
    <location>
        <begin position="88"/>
        <end position="107"/>
    </location>
</feature>
<sequence length="315" mass="35066">MEYILDHQAIFDKRFFSVVALVLVYYDYILTFTREVNWMWSTRGFSVVPILFYANRYVALIGLPMLILRTFSSPLDGMNRDPPEVCSSVISVLLGLALISNPVFSILRTYALYGKSLRVLILLLVSGSTSLVAGLVFYFSSRSEEAGHVLVDNCFHRDSNKVALHTAIQYSFMLGFDIIVFILTLHKSMQQSKAEKSTPLLTILFRDGTIFFGVMSMSCAGIILCYMFASSAGRGQGIVLGASLSSLLMSRLILDIRDPSLQGHHVRPAVTSKGGEYPSEVGPFTTIIDTRQTDSDVLEDLADRQQRLLDQSSKV</sequence>
<protein>
    <recommendedName>
        <fullName evidence="2">DUF6533 domain-containing protein</fullName>
    </recommendedName>
</protein>
<feature type="transmembrane region" description="Helical" evidence="1">
    <location>
        <begin position="119"/>
        <end position="140"/>
    </location>
</feature>
<dbReference type="InterPro" id="IPR045340">
    <property type="entry name" value="DUF6533"/>
</dbReference>
<keyword evidence="4" id="KW-1185">Reference proteome</keyword>
<feature type="transmembrane region" description="Helical" evidence="1">
    <location>
        <begin position="167"/>
        <end position="186"/>
    </location>
</feature>
<evidence type="ECO:0000259" key="2">
    <source>
        <dbReference type="Pfam" id="PF20151"/>
    </source>
</evidence>
<name>A0A5C3KLQ0_COPMA</name>
<feature type="transmembrane region" description="Helical" evidence="1">
    <location>
        <begin position="45"/>
        <end position="68"/>
    </location>
</feature>
<dbReference type="AlphaFoldDB" id="A0A5C3KLQ0"/>
<keyword evidence="1" id="KW-1133">Transmembrane helix</keyword>
<proteinExistence type="predicted"/>
<accession>A0A5C3KLQ0</accession>
<reference evidence="3 4" key="1">
    <citation type="journal article" date="2019" name="Nat. Ecol. Evol.">
        <title>Megaphylogeny resolves global patterns of mushroom evolution.</title>
        <authorList>
            <person name="Varga T."/>
            <person name="Krizsan K."/>
            <person name="Foldi C."/>
            <person name="Dima B."/>
            <person name="Sanchez-Garcia M."/>
            <person name="Sanchez-Ramirez S."/>
            <person name="Szollosi G.J."/>
            <person name="Szarkandi J.G."/>
            <person name="Papp V."/>
            <person name="Albert L."/>
            <person name="Andreopoulos W."/>
            <person name="Angelini C."/>
            <person name="Antonin V."/>
            <person name="Barry K.W."/>
            <person name="Bougher N.L."/>
            <person name="Buchanan P."/>
            <person name="Buyck B."/>
            <person name="Bense V."/>
            <person name="Catcheside P."/>
            <person name="Chovatia M."/>
            <person name="Cooper J."/>
            <person name="Damon W."/>
            <person name="Desjardin D."/>
            <person name="Finy P."/>
            <person name="Geml J."/>
            <person name="Haridas S."/>
            <person name="Hughes K."/>
            <person name="Justo A."/>
            <person name="Karasinski D."/>
            <person name="Kautmanova I."/>
            <person name="Kiss B."/>
            <person name="Kocsube S."/>
            <person name="Kotiranta H."/>
            <person name="LaButti K.M."/>
            <person name="Lechner B.E."/>
            <person name="Liimatainen K."/>
            <person name="Lipzen A."/>
            <person name="Lukacs Z."/>
            <person name="Mihaltcheva S."/>
            <person name="Morgado L.N."/>
            <person name="Niskanen T."/>
            <person name="Noordeloos M.E."/>
            <person name="Ohm R.A."/>
            <person name="Ortiz-Santana B."/>
            <person name="Ovrebo C."/>
            <person name="Racz N."/>
            <person name="Riley R."/>
            <person name="Savchenko A."/>
            <person name="Shiryaev A."/>
            <person name="Soop K."/>
            <person name="Spirin V."/>
            <person name="Szebenyi C."/>
            <person name="Tomsovsky M."/>
            <person name="Tulloss R.E."/>
            <person name="Uehling J."/>
            <person name="Grigoriev I.V."/>
            <person name="Vagvolgyi C."/>
            <person name="Papp T."/>
            <person name="Martin F.M."/>
            <person name="Miettinen O."/>
            <person name="Hibbett D.S."/>
            <person name="Nagy L.G."/>
        </authorList>
    </citation>
    <scope>NUCLEOTIDE SEQUENCE [LARGE SCALE GENOMIC DNA]</scope>
    <source>
        <strain evidence="3 4">CBS 121175</strain>
    </source>
</reference>
<keyword evidence="1" id="KW-0812">Transmembrane</keyword>
<dbReference type="EMBL" id="ML210276">
    <property type="protein sequence ID" value="TFK21184.1"/>
    <property type="molecule type" value="Genomic_DNA"/>
</dbReference>
<dbReference type="OrthoDB" id="2686513at2759"/>
<organism evidence="3 4">
    <name type="scientific">Coprinopsis marcescibilis</name>
    <name type="common">Agaric fungus</name>
    <name type="synonym">Psathyrella marcescibilis</name>
    <dbReference type="NCBI Taxonomy" id="230819"/>
    <lineage>
        <taxon>Eukaryota</taxon>
        <taxon>Fungi</taxon>
        <taxon>Dikarya</taxon>
        <taxon>Basidiomycota</taxon>
        <taxon>Agaricomycotina</taxon>
        <taxon>Agaricomycetes</taxon>
        <taxon>Agaricomycetidae</taxon>
        <taxon>Agaricales</taxon>
        <taxon>Agaricineae</taxon>
        <taxon>Psathyrellaceae</taxon>
        <taxon>Coprinopsis</taxon>
    </lineage>
</organism>